<dbReference type="EMBL" id="JACMYG010000028">
    <property type="protein sequence ID" value="MBC2692476.1"/>
    <property type="molecule type" value="Genomic_DNA"/>
</dbReference>
<proteinExistence type="predicted"/>
<evidence type="ECO:0000313" key="1">
    <source>
        <dbReference type="EMBL" id="MBC2692476.1"/>
    </source>
</evidence>
<organism evidence="1 2">
    <name type="scientific">Pseudomonas kielensis</name>
    <dbReference type="NCBI Taxonomy" id="2762577"/>
    <lineage>
        <taxon>Bacteria</taxon>
        <taxon>Pseudomonadati</taxon>
        <taxon>Pseudomonadota</taxon>
        <taxon>Gammaproteobacteria</taxon>
        <taxon>Pseudomonadales</taxon>
        <taxon>Pseudomonadaceae</taxon>
        <taxon>Pseudomonas</taxon>
    </lineage>
</organism>
<accession>A0A7X1GHB6</accession>
<comment type="caution">
    <text evidence="1">The sequence shown here is derived from an EMBL/GenBank/DDBJ whole genome shotgun (WGS) entry which is preliminary data.</text>
</comment>
<evidence type="ECO:0000313" key="2">
    <source>
        <dbReference type="Proteomes" id="UP000526003"/>
    </source>
</evidence>
<dbReference type="Proteomes" id="UP000526003">
    <property type="component" value="Unassembled WGS sequence"/>
</dbReference>
<name>A0A7X1GHB6_9PSED</name>
<gene>
    <name evidence="1" type="ORF">H7995_22055</name>
</gene>
<sequence length="78" mass="8882">MQKWEITFVDDHGVQSIERFDCEHQPDMEKAAQLIRAKLLPVPAELDLNDLEGRTNDPTLKSLKDQNSIQILSISPIP</sequence>
<dbReference type="RefSeq" id="WP_166591334.1">
    <property type="nucleotide sequence ID" value="NZ_CP090311.1"/>
</dbReference>
<dbReference type="AlphaFoldDB" id="A0A7X1GHB6"/>
<protein>
    <submittedName>
        <fullName evidence="1">Uncharacterized protein</fullName>
    </submittedName>
</protein>
<keyword evidence="2" id="KW-1185">Reference proteome</keyword>
<reference evidence="1 2" key="1">
    <citation type="submission" date="2020-08" db="EMBL/GenBank/DDBJ databases">
        <title>Pseudomonas sp. nov.</title>
        <authorList>
            <person name="Gieschler S."/>
            <person name="Fiedler G."/>
            <person name="Brinks E."/>
            <person name="Boehnlein C."/>
            <person name="Franz C.M.A.P."/>
            <person name="Kabisch J."/>
        </authorList>
    </citation>
    <scope>NUCLEOTIDE SEQUENCE [LARGE SCALE GENOMIC DNA]</scope>
    <source>
        <strain evidence="1 2">MBT-1</strain>
    </source>
</reference>